<organism evidence="1 2">
    <name type="scientific">Terfezia boudieri ATCC MYA-4762</name>
    <dbReference type="NCBI Taxonomy" id="1051890"/>
    <lineage>
        <taxon>Eukaryota</taxon>
        <taxon>Fungi</taxon>
        <taxon>Dikarya</taxon>
        <taxon>Ascomycota</taxon>
        <taxon>Pezizomycotina</taxon>
        <taxon>Pezizomycetes</taxon>
        <taxon>Pezizales</taxon>
        <taxon>Pezizaceae</taxon>
        <taxon>Terfezia</taxon>
    </lineage>
</organism>
<protein>
    <recommendedName>
        <fullName evidence="3">VWFA domain-containing protein</fullName>
    </recommendedName>
</protein>
<dbReference type="PANTHER" id="PTHR34706:SF3">
    <property type="entry name" value="ANKYRIN REPEAT PROTEIN (AFU_ORTHOLOGUE AFUA_7G06200)"/>
    <property type="match status" value="1"/>
</dbReference>
<dbReference type="PANTHER" id="PTHR34706">
    <property type="entry name" value="SLR1338 PROTEIN"/>
    <property type="match status" value="1"/>
</dbReference>
<dbReference type="InParanoid" id="A0A3N4L847"/>
<keyword evidence="2" id="KW-1185">Reference proteome</keyword>
<evidence type="ECO:0000313" key="2">
    <source>
        <dbReference type="Proteomes" id="UP000267821"/>
    </source>
</evidence>
<gene>
    <name evidence="1" type="ORF">L211DRAFT_795145</name>
</gene>
<name>A0A3N4L847_9PEZI</name>
<evidence type="ECO:0000313" key="1">
    <source>
        <dbReference type="EMBL" id="RPB19033.1"/>
    </source>
</evidence>
<reference evidence="1 2" key="1">
    <citation type="journal article" date="2018" name="Nat. Ecol. Evol.">
        <title>Pezizomycetes genomes reveal the molecular basis of ectomycorrhizal truffle lifestyle.</title>
        <authorList>
            <person name="Murat C."/>
            <person name="Payen T."/>
            <person name="Noel B."/>
            <person name="Kuo A."/>
            <person name="Morin E."/>
            <person name="Chen J."/>
            <person name="Kohler A."/>
            <person name="Krizsan K."/>
            <person name="Balestrini R."/>
            <person name="Da Silva C."/>
            <person name="Montanini B."/>
            <person name="Hainaut M."/>
            <person name="Levati E."/>
            <person name="Barry K.W."/>
            <person name="Belfiori B."/>
            <person name="Cichocki N."/>
            <person name="Clum A."/>
            <person name="Dockter R.B."/>
            <person name="Fauchery L."/>
            <person name="Guy J."/>
            <person name="Iotti M."/>
            <person name="Le Tacon F."/>
            <person name="Lindquist E.A."/>
            <person name="Lipzen A."/>
            <person name="Malagnac F."/>
            <person name="Mello A."/>
            <person name="Molinier V."/>
            <person name="Miyauchi S."/>
            <person name="Poulain J."/>
            <person name="Riccioni C."/>
            <person name="Rubini A."/>
            <person name="Sitrit Y."/>
            <person name="Splivallo R."/>
            <person name="Traeger S."/>
            <person name="Wang M."/>
            <person name="Zifcakova L."/>
            <person name="Wipf D."/>
            <person name="Zambonelli A."/>
            <person name="Paolocci F."/>
            <person name="Nowrousian M."/>
            <person name="Ottonello S."/>
            <person name="Baldrian P."/>
            <person name="Spatafora J.W."/>
            <person name="Henrissat B."/>
            <person name="Nagy L.G."/>
            <person name="Aury J.M."/>
            <person name="Wincker P."/>
            <person name="Grigoriev I.V."/>
            <person name="Bonfante P."/>
            <person name="Martin F.M."/>
        </authorList>
    </citation>
    <scope>NUCLEOTIDE SEQUENCE [LARGE SCALE GENOMIC DNA]</scope>
    <source>
        <strain evidence="1 2">ATCC MYA-4762</strain>
    </source>
</reference>
<sequence length="247" mass="27692">MHQEVQTVPPPPKSAEEYLEEVTAFVEQRNISTFFQSESKDAGGLLETLSSKAASLVKNLEQGKVDAVGDKSFITDAAIVADVVKISLYDHVIFCDDSYSMRMYDRVEPLKRTLNSIAKITLALNEPSHSGGISLRFINYPRDDQMNNITSISEIEKAISKVPFDGRTELGTQLKRKVLEPFLVDRLKRQKGKLDKPILITIITDGKPEGEDRDELKYTIKECMESMGQNTSGEFMILSRQMRVGLG</sequence>
<dbReference type="AlphaFoldDB" id="A0A3N4L847"/>
<dbReference type="Proteomes" id="UP000267821">
    <property type="component" value="Unassembled WGS sequence"/>
</dbReference>
<dbReference type="OrthoDB" id="2142040at2759"/>
<dbReference type="STRING" id="1051890.A0A3N4L847"/>
<dbReference type="EMBL" id="ML121600">
    <property type="protein sequence ID" value="RPB19033.1"/>
    <property type="molecule type" value="Genomic_DNA"/>
</dbReference>
<evidence type="ECO:0008006" key="3">
    <source>
        <dbReference type="Google" id="ProtNLM"/>
    </source>
</evidence>
<proteinExistence type="predicted"/>
<accession>A0A3N4L847</accession>